<sequence length="1168" mass="126286">MTVSKIAIPYASASYFFESITVHGKHRAVFQAVNRVGLTAVATSTALIVDTSPPVAGHVYDVVNDTNASTITSAWAGFHDPHSHITGYSVKVGKCPGCEDVLQKSHVGITTSLHMSAVTLERGVTYYTTLEACNGAGLCVTVMSDGVIADTSPAVAGVIYDGISVDDIEWQSSRTTLCAHWVNFHDPESDLLDMEWRAGTSPGQGDILPPTRLHVTDKVWVSSLSVQWKMSDPESSIVEQFVSLTTRDSVQHNVPAVKLYGDVQEYTFSNVSLADGETYYAKVIACNGARLCTTSVSKGILPSGQAVEVTHKTDDPHTDEGFVQKAQVSLTSAVQHNQRLYVTLWVSRTVIMSLSVSGRSHEQSPYFCLSQVGLVSSHLHGTFTAVPSQSAAGTLALVRRCQPVTCEGHCTCAPHGQGTCQATATCKDITGKPGYQHVSVYDIVDYSVTPESNTQDINFTRSRCALAATWRSAGGAGLAPVRYEWSVGVEQEPVGQHLLAVLHEPNWRESGVANMAVFTTASSRKSGTTADGNNTSKHDVDFVTSTSAVSVSWRDVFRDTQAAIQRYVVSVSKSLGGSDMSVIQLTSAVTQTTFDGLTLDANDVYYITVSAFNDAGLVRAAYSDGFKVDMTPPVTGQVWDGCGLTDQDYSRDNRTVSAWWRGFSDDQSYIDHYVWEPTLLHCKTCMVSCILFAPGSRLYSTVYAVNGAGLKSAGVSSDGVVIDSTPPLPLHKFRLGQNLLKNPSFEEDTPSGVTGAVHKGWTVDGTCYRAVRGTTGGMNPQDGQVYVDLVSGHIEQEVTSEKTKKYRVTFYVHSPDSDRFHSQQLGFIQLPGFHAAFVVVPTVATSSEWQKHVYYFTATDSFSTVRVGAVGHKTGFLLDNVQVQEIGEGRRRPATDPRDPVSLHVQPMHVHVTSRGSYTAVTAAWDVEDPESPVTGHSWAIGTVRGGVQLHNFRSIGGQSFAHTADLQLQHGTEVHVTVVTENVAGLTTVIYSDPLTIDLTAPVLCCIKEVQPFTRTTSLSTASVALDASVSHGETIFSVVRCFNYAGLQSTLVSSGVVMVTESPDVSLATLNIISVSLRLSNTATIIPWMSLASANQLFAELTDLGLKSYTTYTLLLRATNNAHLTSDVITSNFTIETEAPRVTSEYQFVSRYVVKIESLICLYLLE</sequence>
<proteinExistence type="predicted"/>
<dbReference type="SUPFAM" id="SSF49785">
    <property type="entry name" value="Galactose-binding domain-like"/>
    <property type="match status" value="1"/>
</dbReference>
<dbReference type="PANTHER" id="PTHR16897:SF2">
    <property type="entry name" value="OS03G0226600 PROTEIN"/>
    <property type="match status" value="1"/>
</dbReference>
<feature type="domain" description="Fibronectin type-III" evidence="1">
    <location>
        <begin position="209"/>
        <end position="316"/>
    </location>
</feature>
<dbReference type="SUPFAM" id="SSF49265">
    <property type="entry name" value="Fibronectin type III"/>
    <property type="match status" value="2"/>
</dbReference>
<dbReference type="Gene3D" id="2.60.40.10">
    <property type="entry name" value="Immunoglobulins"/>
    <property type="match status" value="1"/>
</dbReference>
<evidence type="ECO:0000313" key="3">
    <source>
        <dbReference type="Proteomes" id="UP001209878"/>
    </source>
</evidence>
<reference evidence="2" key="1">
    <citation type="journal article" date="2023" name="Mol. Biol. Evol.">
        <title>Third-Generation Sequencing Reveals the Adaptive Role of the Epigenome in Three Deep-Sea Polychaetes.</title>
        <authorList>
            <person name="Perez M."/>
            <person name="Aroh O."/>
            <person name="Sun Y."/>
            <person name="Lan Y."/>
            <person name="Juniper S.K."/>
            <person name="Young C.R."/>
            <person name="Angers B."/>
            <person name="Qian P.Y."/>
        </authorList>
    </citation>
    <scope>NUCLEOTIDE SEQUENCE</scope>
    <source>
        <strain evidence="2">R07B-5</strain>
    </source>
</reference>
<dbReference type="EMBL" id="JAODUO010000953">
    <property type="protein sequence ID" value="KAK2172527.1"/>
    <property type="molecule type" value="Genomic_DNA"/>
</dbReference>
<name>A0AAD9KJM9_RIDPI</name>
<dbReference type="InterPro" id="IPR013783">
    <property type="entry name" value="Ig-like_fold"/>
</dbReference>
<gene>
    <name evidence="2" type="ORF">NP493_955g00011</name>
</gene>
<dbReference type="PROSITE" id="PS50853">
    <property type="entry name" value="FN3"/>
    <property type="match status" value="3"/>
</dbReference>
<dbReference type="AlphaFoldDB" id="A0AAD9KJM9"/>
<dbReference type="CDD" id="cd00063">
    <property type="entry name" value="FN3"/>
    <property type="match status" value="1"/>
</dbReference>
<feature type="domain" description="Fibronectin type-III" evidence="1">
    <location>
        <begin position="53"/>
        <end position="154"/>
    </location>
</feature>
<protein>
    <recommendedName>
        <fullName evidence="1">Fibronectin type-III domain-containing protein</fullName>
    </recommendedName>
</protein>
<dbReference type="PANTHER" id="PTHR16897">
    <property type="entry name" value="OS10G0105400 PROTEIN"/>
    <property type="match status" value="1"/>
</dbReference>
<comment type="caution">
    <text evidence="2">The sequence shown here is derived from an EMBL/GenBank/DDBJ whole genome shotgun (WGS) entry which is preliminary data.</text>
</comment>
<dbReference type="Proteomes" id="UP001209878">
    <property type="component" value="Unassembled WGS sequence"/>
</dbReference>
<evidence type="ECO:0000313" key="2">
    <source>
        <dbReference type="EMBL" id="KAK2172527.1"/>
    </source>
</evidence>
<evidence type="ECO:0000259" key="1">
    <source>
        <dbReference type="PROSITE" id="PS50853"/>
    </source>
</evidence>
<feature type="domain" description="Fibronectin type-III" evidence="1">
    <location>
        <begin position="533"/>
        <end position="634"/>
    </location>
</feature>
<accession>A0AAD9KJM9</accession>
<organism evidence="2 3">
    <name type="scientific">Ridgeia piscesae</name>
    <name type="common">Tubeworm</name>
    <dbReference type="NCBI Taxonomy" id="27915"/>
    <lineage>
        <taxon>Eukaryota</taxon>
        <taxon>Metazoa</taxon>
        <taxon>Spiralia</taxon>
        <taxon>Lophotrochozoa</taxon>
        <taxon>Annelida</taxon>
        <taxon>Polychaeta</taxon>
        <taxon>Sedentaria</taxon>
        <taxon>Canalipalpata</taxon>
        <taxon>Sabellida</taxon>
        <taxon>Siboglinidae</taxon>
        <taxon>Ridgeia</taxon>
    </lineage>
</organism>
<dbReference type="InterPro" id="IPR003961">
    <property type="entry name" value="FN3_dom"/>
</dbReference>
<keyword evidence="3" id="KW-1185">Reference proteome</keyword>
<dbReference type="InterPro" id="IPR036116">
    <property type="entry name" value="FN3_sf"/>
</dbReference>
<dbReference type="InterPro" id="IPR008979">
    <property type="entry name" value="Galactose-bd-like_sf"/>
</dbReference>
<dbReference type="Gene3D" id="2.60.120.260">
    <property type="entry name" value="Galactose-binding domain-like"/>
    <property type="match status" value="1"/>
</dbReference>